<evidence type="ECO:0000256" key="3">
    <source>
        <dbReference type="ARBA" id="ARBA00012759"/>
    </source>
</evidence>
<dbReference type="GO" id="GO:0004843">
    <property type="term" value="F:cysteine-type deubiquitinase activity"/>
    <property type="evidence" value="ECO:0007669"/>
    <property type="project" value="UniProtKB-EC"/>
</dbReference>
<dbReference type="SUPFAM" id="SSF48371">
    <property type="entry name" value="ARM repeat"/>
    <property type="match status" value="1"/>
</dbReference>
<comment type="similarity">
    <text evidence="2">Belongs to the peptidase C19 family.</text>
</comment>
<dbReference type="InterPro" id="IPR000626">
    <property type="entry name" value="Ubiquitin-like_dom"/>
</dbReference>
<dbReference type="EC" id="3.4.19.12" evidence="3"/>
<feature type="compositionally biased region" description="Low complexity" evidence="9">
    <location>
        <begin position="1005"/>
        <end position="1017"/>
    </location>
</feature>
<dbReference type="GO" id="GO:0005634">
    <property type="term" value="C:nucleus"/>
    <property type="evidence" value="ECO:0007669"/>
    <property type="project" value="TreeGrafter"/>
</dbReference>
<dbReference type="Pfam" id="PF25010">
    <property type="entry name" value="ARM_UBP24_USP9X-Y"/>
    <property type="match status" value="1"/>
</dbReference>
<dbReference type="InterPro" id="IPR021905">
    <property type="entry name" value="DUF3517"/>
</dbReference>
<dbReference type="GO" id="GO:0016579">
    <property type="term" value="P:protein deubiquitination"/>
    <property type="evidence" value="ECO:0007669"/>
    <property type="project" value="InterPro"/>
</dbReference>
<evidence type="ECO:0000259" key="11">
    <source>
        <dbReference type="PROSITE" id="PS50235"/>
    </source>
</evidence>
<evidence type="ECO:0000256" key="5">
    <source>
        <dbReference type="ARBA" id="ARBA00022670"/>
    </source>
</evidence>
<keyword evidence="8" id="KW-0788">Thiol protease</keyword>
<dbReference type="Pfam" id="PF12030">
    <property type="entry name" value="DUF3517"/>
    <property type="match status" value="1"/>
</dbReference>
<keyword evidence="4" id="KW-0597">Phosphoprotein</keyword>
<dbReference type="STRING" id="6832.A0A553NTA7"/>
<keyword evidence="13" id="KW-1185">Reference proteome</keyword>
<dbReference type="PROSITE" id="PS50053">
    <property type="entry name" value="UBIQUITIN_2"/>
    <property type="match status" value="1"/>
</dbReference>
<gene>
    <name evidence="12" type="ORF">TCAL_03024</name>
</gene>
<dbReference type="Pfam" id="PF00443">
    <property type="entry name" value="UCH"/>
    <property type="match status" value="1"/>
</dbReference>
<evidence type="ECO:0000256" key="7">
    <source>
        <dbReference type="ARBA" id="ARBA00022801"/>
    </source>
</evidence>
<dbReference type="FunFam" id="3.90.70.10:FF:000022">
    <property type="entry name" value="Ubiquitin carboxyl-terminal hydrolase 24"/>
    <property type="match status" value="1"/>
</dbReference>
<feature type="domain" description="USP" evidence="11">
    <location>
        <begin position="1573"/>
        <end position="1944"/>
    </location>
</feature>
<evidence type="ECO:0000256" key="9">
    <source>
        <dbReference type="SAM" id="MobiDB-lite"/>
    </source>
</evidence>
<evidence type="ECO:0000256" key="2">
    <source>
        <dbReference type="ARBA" id="ARBA00009085"/>
    </source>
</evidence>
<dbReference type="OMA" id="YDYEREC"/>
<feature type="domain" description="Ubiquitin-like" evidence="10">
    <location>
        <begin position="917"/>
        <end position="1001"/>
    </location>
</feature>
<dbReference type="EMBL" id="VCGU01000010">
    <property type="protein sequence ID" value="TRY68666.1"/>
    <property type="molecule type" value="Genomic_DNA"/>
</dbReference>
<keyword evidence="7" id="KW-0378">Hydrolase</keyword>
<evidence type="ECO:0000256" key="4">
    <source>
        <dbReference type="ARBA" id="ARBA00022553"/>
    </source>
</evidence>
<keyword evidence="5" id="KW-0645">Protease</keyword>
<dbReference type="InterPro" id="IPR016024">
    <property type="entry name" value="ARM-type_fold"/>
</dbReference>
<comment type="caution">
    <text evidence="12">The sequence shown here is derived from an EMBL/GenBank/DDBJ whole genome shotgun (WGS) entry which is preliminary data.</text>
</comment>
<protein>
    <recommendedName>
        <fullName evidence="3">ubiquitinyl hydrolase 1</fullName>
        <ecNumber evidence="3">3.4.19.12</ecNumber>
    </recommendedName>
</protein>
<feature type="region of interest" description="Disordered" evidence="9">
    <location>
        <begin position="2439"/>
        <end position="2461"/>
    </location>
</feature>
<name>A0A553NTA7_TIGCA</name>
<accession>A0A553NTA7</accession>
<dbReference type="PANTHER" id="PTHR24006">
    <property type="entry name" value="UBIQUITIN CARBOXYL-TERMINAL HYDROLASE"/>
    <property type="match status" value="1"/>
</dbReference>
<sequence length="2574" mass="290891">MTVKLPPTAQDRPVDPLADPPPAVPPIPQGGESGSDPAPALGSDGSVGPVAPVLAVAPSAMGDGVTPGAPPPELGSAPMASLSEVEVAALLAVYPVTKLNKLEELISNTRWVIPVLPKAELELLLDASINLARLQIDHLSEACQRFYREGLLVSFTKIMTDEAVSSWRVDIHKCILKNCERLIELCVIKLLDPHFPLLDLLGLVLNPSNKFHLYNAATACESEFSQGAQIDSYPPTVFAKPIDVRQPRGWLVDLLNLFGHLGGFDRLLERFQNEEGLTVPLMLVLIRPFGMCGALLTPETLVKYFLPIGEAVPKYLESLSDGELKKETKMESKNDTLSVIIKSLKTLVSIIPNQDEMVRALESFRLKMILRQLQISSFGGKMNALNEVNRVITSITYCPQQRHPSVDEEDFLTADRMAAWLKENKVLQIVLQDSLHQPQYVEKLEKVIRFIIKEKTLSLEDLDDIWAAQAGQHEAIVKNVHELLAKLAWDFSPEQLDHLFDCFQNNWTTASPKPREKLLELIRRLAEDDKDGVMAEKVLNLFWNLAHSDDTSTDLLDQALAAHVKILDYSCTQYRDSQKNRWLDRCIEELKSSKTWVLPALKQIQEICCLYQESPANAPHGQRAPTVTYRHEIINKLQSNHALVILVADNLTSYMDEVRKSPKKIIEGNPLEFLPDGRYNHIAQVQERLNFLRFLLKDGQLWLCAPQAKQIWTCLAENSVFPHDRDACFKWFSKLMGEEPDLDPEINRDFFENDILQLAPGLMTASGIKCFDRFFKAVNCKEGKLILKRRTFQMDDLELIGLDYIWRLVYCHDEEIASKAIDLLKETFTNLGPKLLGSQVDIHEDFISSCIDRLRASFDTISILDQKESSEKFQQEHTRLCRVLKVLQKYIMECDIDYGEERRTLIPLYRASRGKQLSLSIRFPNQSRQIDDVDIWTHTNDTMGAVRRQIIQRLKANPNNVRLELFCNGEVVEPMDDRKTLAYLDIKDKSVLSAKICQVGGNLASSPDSSSDSSTSSPRHHHYEGPNLEMEHCLPGVIISQRKRNCEFLLQLAHLGSTMKNMVLQDAARAVLKLIPADVHTVEHLRSYCRDVDLQLSPIQIWENIFFSVTPSQTLYNLEVCYSLLMPGQGTLSEKTADFQLSFIKAKGIPAMTAMLTRNNFLNEADLVTKRSAYLILLKICKLVLTIAGNSLVHMVAEACLPDSAVSVTASVHNQAVVLQQALAQIPSLSHEIMIRNVAQRLAPQLLESGANSLPDQNTVRAIIRVAWSAGAGNFALMNALPDEVHSCFQSDTLEPSDEDVDLCREALEVLTLALALHPLSFEGLGKDKSWHNFIIDLVLLSNSRLIRMTAAEQFILIATRCSAEPQPLKLFLTLLFTVLETKANEFALKSSEYFFLLTRLLSFASTNNIPVPSAEGLLKNEIKWLKNVKDSKSQSGVTDCNDNLLEGHLSVCRELLAFMSPEMKFEIGSSNKSGIHLVRDIIDEFIFPASKMIVIFRQTGEIPLNQVQAIAQSPPTVMAAFDLLVGLCTGCPANLKLVANILTEMFYTDKDDVLNDWEYLPPIGPRPNNGFVGLKNAGATCYMNSVLQQLFMIDGIREGILSAEGACNDPEEDFSTDERDDDHEEIVEGEQNREYKILILKQVQAIFAHLAYTKQQFYIPRGLWKHFRMRQGEPVNLREQQDALEFFMQLLNLVDEALQALGYEQRIANVLGGLYLDQKICKTCPHRYSREQSFNVISVDIKNFSNLSDSLHEYVKGELLDGSNAYYCERCDKKVDTIKRLCVKKLSPILVIQLKRFDYDYERECAIKFNDYFEFPRDLDMEPYTAAGLAKIEGEPLECDPSDLEGQVVRQYRLRGMVVHSGQASGGHYYSYIQCKGLDGQFAWFKFDDGEVTEIKMEDDEELKAQCYGGDYMSEVFDPMAKRMTYRKQKRWWNAYMLFYTRADLHEASVAEQMAKQMSKLTISAGDTNMPELKKGSIPLPIEKSIQKQNVKFLHHRNQYNHEFFQFMRKIINCNTHLVTPSGSATPQIGLTDRLSSQGEDLSMTTMQLAAKFLFCSGFRTKKTLRGPAQEWYEALTPHLRYSRQVRLWFCQNMLFAQPTRFCEYILECPSSEVRTAFVRIIVFVAHFSLNDGPCPSPQFLKQISNQLDSAGNTLSDHLLQTVLALLTMEASEHGRHLPQYFTLFVMYASLGVQEKSQLLRLNIPATFIKVALDEGPGPPIKYQYTELQKLYQVVSQLIRCCDVTGKCRSAFDGKSPLPNPHVESSCPNGKPIMPIQPLVYDLVFVRVGYLKKLIEEAHGQEDTKKLLLFCSWENPVFSHAVLHELLWQVAIAYTHELRPYLDLLYAILLMEDSWQNLRIQKALRGILDDQSAKEGLFETIQRSKTHYQKRAYQCIKLLVQLFTNCPLAKELMETSVDIKQKWAWSVDWLNDELENRGRPGLNGGGGAGPSANSQYSYTNWSPPAQSNDIVSGYFLERSHSARLTLQKALELLPEDDRDPSEEVRLEEAQSETLDNEDVVEPLGLAPAPLEAPPTIGRTTSPLAGLDKSGAPPPDMKKSQQGLGEGRSQQQWK</sequence>
<comment type="catalytic activity">
    <reaction evidence="1">
        <text>Thiol-dependent hydrolysis of ester, thioester, amide, peptide and isopeptide bonds formed by the C-terminal Gly of ubiquitin (a 76-residue protein attached to proteins as an intracellular targeting signal).</text>
        <dbReference type="EC" id="3.4.19.12"/>
    </reaction>
</comment>
<dbReference type="PROSITE" id="PS00972">
    <property type="entry name" value="USP_1"/>
    <property type="match status" value="1"/>
</dbReference>
<evidence type="ECO:0000256" key="1">
    <source>
        <dbReference type="ARBA" id="ARBA00000707"/>
    </source>
</evidence>
<dbReference type="Pfam" id="PF22900">
    <property type="entry name" value="UCH_UBL1"/>
    <property type="match status" value="1"/>
</dbReference>
<evidence type="ECO:0000256" key="6">
    <source>
        <dbReference type="ARBA" id="ARBA00022786"/>
    </source>
</evidence>
<dbReference type="InterPro" id="IPR018200">
    <property type="entry name" value="USP_CS"/>
</dbReference>
<feature type="compositionally biased region" description="Polar residues" evidence="9">
    <location>
        <begin position="2560"/>
        <end position="2574"/>
    </location>
</feature>
<dbReference type="PROSITE" id="PS00973">
    <property type="entry name" value="USP_2"/>
    <property type="match status" value="1"/>
</dbReference>
<evidence type="ECO:0000313" key="13">
    <source>
        <dbReference type="Proteomes" id="UP000318571"/>
    </source>
</evidence>
<dbReference type="InterPro" id="IPR028889">
    <property type="entry name" value="USP"/>
</dbReference>
<dbReference type="Proteomes" id="UP000318571">
    <property type="component" value="Chromosome 1"/>
</dbReference>
<dbReference type="GO" id="GO:0005829">
    <property type="term" value="C:cytosol"/>
    <property type="evidence" value="ECO:0007669"/>
    <property type="project" value="TreeGrafter"/>
</dbReference>
<dbReference type="SUPFAM" id="SSF54001">
    <property type="entry name" value="Cysteine proteinases"/>
    <property type="match status" value="1"/>
</dbReference>
<reference evidence="12 13" key="1">
    <citation type="journal article" date="2018" name="Nat. Ecol. Evol.">
        <title>Genomic signatures of mitonuclear coevolution across populations of Tigriopus californicus.</title>
        <authorList>
            <person name="Barreto F.S."/>
            <person name="Watson E.T."/>
            <person name="Lima T.G."/>
            <person name="Willett C.S."/>
            <person name="Edmands S."/>
            <person name="Li W."/>
            <person name="Burton R.S."/>
        </authorList>
    </citation>
    <scope>NUCLEOTIDE SEQUENCE [LARGE SCALE GENOMIC DNA]</scope>
    <source>
        <strain evidence="12 13">San Diego</strain>
    </source>
</reference>
<feature type="region of interest" description="Disordered" evidence="9">
    <location>
        <begin position="1"/>
        <end position="46"/>
    </location>
</feature>
<feature type="region of interest" description="Disordered" evidence="9">
    <location>
        <begin position="1001"/>
        <end position="1027"/>
    </location>
</feature>
<dbReference type="InterPro" id="IPR001394">
    <property type="entry name" value="Peptidase_C19_UCH"/>
</dbReference>
<keyword evidence="6" id="KW-0833">Ubl conjugation pathway</keyword>
<dbReference type="OrthoDB" id="289038at2759"/>
<dbReference type="InterPro" id="IPR055176">
    <property type="entry name" value="UBP24/USP9X/USP9Y_UBL"/>
</dbReference>
<organism evidence="12 13">
    <name type="scientific">Tigriopus californicus</name>
    <name type="common">Marine copepod</name>
    <dbReference type="NCBI Taxonomy" id="6832"/>
    <lineage>
        <taxon>Eukaryota</taxon>
        <taxon>Metazoa</taxon>
        <taxon>Ecdysozoa</taxon>
        <taxon>Arthropoda</taxon>
        <taxon>Crustacea</taxon>
        <taxon>Multicrustacea</taxon>
        <taxon>Hexanauplia</taxon>
        <taxon>Copepoda</taxon>
        <taxon>Harpacticoida</taxon>
        <taxon>Harpacticidae</taxon>
        <taxon>Tigriopus</taxon>
    </lineage>
</organism>
<proteinExistence type="inferred from homology"/>
<feature type="region of interest" description="Disordered" evidence="9">
    <location>
        <begin position="2494"/>
        <end position="2574"/>
    </location>
</feature>
<evidence type="ECO:0000259" key="10">
    <source>
        <dbReference type="PROSITE" id="PS50053"/>
    </source>
</evidence>
<evidence type="ECO:0000313" key="12">
    <source>
        <dbReference type="EMBL" id="TRY68666.1"/>
    </source>
</evidence>
<dbReference type="InterPro" id="IPR038765">
    <property type="entry name" value="Papain-like_cys_pep_sf"/>
</dbReference>
<dbReference type="InterPro" id="IPR056850">
    <property type="entry name" value="ARM_UBP34_24_USP9X_Y"/>
</dbReference>
<dbReference type="PROSITE" id="PS50235">
    <property type="entry name" value="USP_3"/>
    <property type="match status" value="1"/>
</dbReference>
<dbReference type="CDD" id="cd02659">
    <property type="entry name" value="peptidase_C19C"/>
    <property type="match status" value="1"/>
</dbReference>
<dbReference type="PANTHER" id="PTHR24006:SF925">
    <property type="entry name" value="UBIQUITINYL HYDROLASE 1"/>
    <property type="match status" value="1"/>
</dbReference>
<dbReference type="Gene3D" id="3.90.70.10">
    <property type="entry name" value="Cysteine proteinases"/>
    <property type="match status" value="1"/>
</dbReference>
<dbReference type="GO" id="GO:0016477">
    <property type="term" value="P:cell migration"/>
    <property type="evidence" value="ECO:0007669"/>
    <property type="project" value="TreeGrafter"/>
</dbReference>
<dbReference type="GO" id="GO:0006508">
    <property type="term" value="P:proteolysis"/>
    <property type="evidence" value="ECO:0007669"/>
    <property type="project" value="UniProtKB-KW"/>
</dbReference>
<dbReference type="InterPro" id="IPR050164">
    <property type="entry name" value="Peptidase_C19"/>
</dbReference>
<feature type="compositionally biased region" description="Pro residues" evidence="9">
    <location>
        <begin position="18"/>
        <end position="28"/>
    </location>
</feature>
<evidence type="ECO:0000256" key="8">
    <source>
        <dbReference type="ARBA" id="ARBA00022807"/>
    </source>
</evidence>